<proteinExistence type="predicted"/>
<dbReference type="EMBL" id="JAGMWT010000008">
    <property type="protein sequence ID" value="KAH7123720.1"/>
    <property type="molecule type" value="Genomic_DNA"/>
</dbReference>
<dbReference type="PANTHER" id="PTHR45763:SF46">
    <property type="entry name" value="AB HYDROLASE-1 DOMAIN-CONTAINING PROTEIN"/>
    <property type="match status" value="1"/>
</dbReference>
<gene>
    <name evidence="1" type="ORF">B0J11DRAFT_319732</name>
</gene>
<dbReference type="AlphaFoldDB" id="A0A9P9DN47"/>
<keyword evidence="2" id="KW-1185">Reference proteome</keyword>
<dbReference type="PANTHER" id="PTHR45763">
    <property type="entry name" value="HYDROLASE, ALPHA/BETA FOLD FAMILY PROTEIN, EXPRESSED-RELATED"/>
    <property type="match status" value="1"/>
</dbReference>
<dbReference type="GO" id="GO:0016787">
    <property type="term" value="F:hydrolase activity"/>
    <property type="evidence" value="ECO:0007669"/>
    <property type="project" value="UniProtKB-KW"/>
</dbReference>
<accession>A0A9P9DN47</accession>
<organism evidence="1 2">
    <name type="scientific">Dendryphion nanum</name>
    <dbReference type="NCBI Taxonomy" id="256645"/>
    <lineage>
        <taxon>Eukaryota</taxon>
        <taxon>Fungi</taxon>
        <taxon>Dikarya</taxon>
        <taxon>Ascomycota</taxon>
        <taxon>Pezizomycotina</taxon>
        <taxon>Dothideomycetes</taxon>
        <taxon>Pleosporomycetidae</taxon>
        <taxon>Pleosporales</taxon>
        <taxon>Torulaceae</taxon>
        <taxon>Dendryphion</taxon>
    </lineage>
</organism>
<reference evidence="1" key="1">
    <citation type="journal article" date="2021" name="Nat. Commun.">
        <title>Genetic determinants of endophytism in the Arabidopsis root mycobiome.</title>
        <authorList>
            <person name="Mesny F."/>
            <person name="Miyauchi S."/>
            <person name="Thiergart T."/>
            <person name="Pickel B."/>
            <person name="Atanasova L."/>
            <person name="Karlsson M."/>
            <person name="Huettel B."/>
            <person name="Barry K.W."/>
            <person name="Haridas S."/>
            <person name="Chen C."/>
            <person name="Bauer D."/>
            <person name="Andreopoulos W."/>
            <person name="Pangilinan J."/>
            <person name="LaButti K."/>
            <person name="Riley R."/>
            <person name="Lipzen A."/>
            <person name="Clum A."/>
            <person name="Drula E."/>
            <person name="Henrissat B."/>
            <person name="Kohler A."/>
            <person name="Grigoriev I.V."/>
            <person name="Martin F.M."/>
            <person name="Hacquard S."/>
        </authorList>
    </citation>
    <scope>NUCLEOTIDE SEQUENCE</scope>
    <source>
        <strain evidence="1">MPI-CAGE-CH-0243</strain>
    </source>
</reference>
<dbReference type="Proteomes" id="UP000700596">
    <property type="component" value="Unassembled WGS sequence"/>
</dbReference>
<evidence type="ECO:0000313" key="1">
    <source>
        <dbReference type="EMBL" id="KAH7123720.1"/>
    </source>
</evidence>
<dbReference type="Gene3D" id="3.40.50.1820">
    <property type="entry name" value="alpha/beta hydrolase"/>
    <property type="match status" value="1"/>
</dbReference>
<protein>
    <submittedName>
        <fullName evidence="1">Alpha/Beta hydrolase protein</fullName>
    </submittedName>
</protein>
<dbReference type="SUPFAM" id="SSF53474">
    <property type="entry name" value="alpha/beta-Hydrolases"/>
    <property type="match status" value="1"/>
</dbReference>
<comment type="caution">
    <text evidence="1">The sequence shown here is derived from an EMBL/GenBank/DDBJ whole genome shotgun (WGS) entry which is preliminary data.</text>
</comment>
<dbReference type="InterPro" id="IPR029058">
    <property type="entry name" value="AB_hydrolase_fold"/>
</dbReference>
<name>A0A9P9DN47_9PLEO</name>
<sequence length="302" mass="33176">MSPLENESMELSDGRTLSYAVYGNTESDMAVIYMHSFPSSRYEGKIWHSACETRGIRLVVPDRPGSGRSTFQTNRKILDWPIDVAALADQLKIDRFYLLGLSGGSPYVLACINSLPKERILGGGIVSGLYPPKFGTEGMMIATRIMLWAAPWMTGLTSFLFDTTIGKAARNKDPKVLEAMMGRDIGNRHPGDREALNDPANWPNFVAMTRESFYQDSKGAGWEARLVGSDWGFEIDQLQVGEVGVPLTLWHGTADVNCPVGMAQKANDLISGSELHLKEGDGHVNFVFRDGESILDGLVGKK</sequence>
<keyword evidence="1" id="KW-0378">Hydrolase</keyword>
<dbReference type="OrthoDB" id="294702at2759"/>
<evidence type="ECO:0000313" key="2">
    <source>
        <dbReference type="Proteomes" id="UP000700596"/>
    </source>
</evidence>